<proteinExistence type="predicted"/>
<evidence type="ECO:0000313" key="2">
    <source>
        <dbReference type="EMBL" id="GAB98033.1"/>
    </source>
</evidence>
<protein>
    <recommendedName>
        <fullName evidence="1">Pyruvate phosphate dikinase AMP/ATP-binding domain-containing protein</fullName>
    </recommendedName>
</protein>
<organism evidence="2 3">
    <name type="scientific">Kineosphaera limosa NBRC 100340</name>
    <dbReference type="NCBI Taxonomy" id="1184609"/>
    <lineage>
        <taxon>Bacteria</taxon>
        <taxon>Bacillati</taxon>
        <taxon>Actinomycetota</taxon>
        <taxon>Actinomycetes</taxon>
        <taxon>Micrococcales</taxon>
        <taxon>Dermatophilaceae</taxon>
        <taxon>Kineosphaera</taxon>
    </lineage>
</organism>
<dbReference type="EMBL" id="BAHD01000095">
    <property type="protein sequence ID" value="GAB98033.1"/>
    <property type="molecule type" value="Genomic_DNA"/>
</dbReference>
<dbReference type="AlphaFoldDB" id="K6VP86"/>
<dbReference type="SUPFAM" id="SSF56059">
    <property type="entry name" value="Glutathione synthetase ATP-binding domain-like"/>
    <property type="match status" value="1"/>
</dbReference>
<keyword evidence="3" id="KW-1185">Reference proteome</keyword>
<evidence type="ECO:0000313" key="3">
    <source>
        <dbReference type="Proteomes" id="UP000008366"/>
    </source>
</evidence>
<feature type="domain" description="Pyruvate phosphate dikinase AMP/ATP-binding" evidence="1">
    <location>
        <begin position="280"/>
        <end position="651"/>
    </location>
</feature>
<dbReference type="STRING" id="1184609.KILIM_095_00110"/>
<dbReference type="RefSeq" id="WP_006594565.1">
    <property type="nucleotide sequence ID" value="NZ_BAHD01000095.1"/>
</dbReference>
<dbReference type="Proteomes" id="UP000008366">
    <property type="component" value="Unassembled WGS sequence"/>
</dbReference>
<dbReference type="OrthoDB" id="9812167at2"/>
<dbReference type="GO" id="GO:0016301">
    <property type="term" value="F:kinase activity"/>
    <property type="evidence" value="ECO:0007669"/>
    <property type="project" value="InterPro"/>
</dbReference>
<reference evidence="2 3" key="1">
    <citation type="submission" date="2012-08" db="EMBL/GenBank/DDBJ databases">
        <title>Whole genome shotgun sequence of Kineosphaera limosa NBRC 100340.</title>
        <authorList>
            <person name="Yoshida I."/>
            <person name="Isaki S."/>
            <person name="Hosoyama A."/>
            <person name="Tsuchikane K."/>
            <person name="Katsumata H."/>
            <person name="Ando Y."/>
            <person name="Ohji S."/>
            <person name="Hamada M."/>
            <person name="Tamura T."/>
            <person name="Yamazoe A."/>
            <person name="Yamazaki S."/>
            <person name="Fujita N."/>
        </authorList>
    </citation>
    <scope>NUCLEOTIDE SEQUENCE [LARGE SCALE GENOMIC DNA]</scope>
    <source>
        <strain evidence="2 3">NBRC 100340</strain>
    </source>
</reference>
<dbReference type="InterPro" id="IPR013815">
    <property type="entry name" value="ATP_grasp_subdomain_1"/>
</dbReference>
<gene>
    <name evidence="2" type="ORF">KILIM_095_00110</name>
</gene>
<dbReference type="InterPro" id="IPR002192">
    <property type="entry name" value="PPDK_AMP/ATP-bd"/>
</dbReference>
<dbReference type="Pfam" id="PF01326">
    <property type="entry name" value="PPDK_N"/>
    <property type="match status" value="1"/>
</dbReference>
<evidence type="ECO:0000259" key="1">
    <source>
        <dbReference type="Pfam" id="PF01326"/>
    </source>
</evidence>
<dbReference type="GO" id="GO:0005524">
    <property type="term" value="F:ATP binding"/>
    <property type="evidence" value="ECO:0007669"/>
    <property type="project" value="InterPro"/>
</dbReference>
<dbReference type="Gene3D" id="3.30.1490.20">
    <property type="entry name" value="ATP-grasp fold, A domain"/>
    <property type="match status" value="1"/>
</dbReference>
<sequence>METVSTGHPGLDSIIDGLRLGDNVVWRVDSLEDFAAVAAPFVAQARADGRRIVHVRFGHRDPLPEMESRLIDPSLGFERCAMAVHDALTEIGPLGFYVFDPLADLHQHWQSDLMVMNFFKATCPYLYSLDTIAYFPLLRDRHTPATVAGVRDTTQLLLDLHHIDDELYVHPLKVWERHSPTMFFPHRLADSEAISITSSHATSRLFSTLARPVRPREPWLRRIDEAWAALDGDDDAQRRARDQLRAMLVGPAGRMAELAETHLTLTDLLAVASRQLGTGAIGGKSVGMLVARAILEHDPEQRFSDVLEPHDSYYLGADAFLSFLIINGWWPLWSEHKQHDYYGAAQKLQPLIASGRFSRTMRGQFLAMLEYFGQAPLIVRSSSLLEDNFGNAFAGKYDSVFLPNQGSPEERLAALEAGFKQVYASALSEPALRYREDRGLSDQNEQMAVLIQRVSGDHHEGMFLPDAAGVANSSSLYAWKPDLADRGMVRLVVGLGTRAVDRTGGDFARIVALADPLQSPVSADDAGRYSQRRVDALDLASGTEVTLPWGEVRRRAPGMPWRLLLSPDHALAERQRERGRSGPPPELIDFAGLLRDTDFAATLDDLLVALSTAYGHPVDVEFTVNLDRDGVPRVNVVQCRPLQTRGSGPAVATPRVIPQRCVLATDTFLGGNARLPLDLVVSVRAETYLRLGQPDRYSVARMIGKLNRALSGRSAMLIGPGRWGTTTPSLGVPVHFSEINRFAVLCETTYSESDFRPELSYGSHFFQELVEVGMLYAAVFDDRGATRFQPELLARRPNRLTELLDGSGDAAQLADVIHVADTDGLLLHSDVVSQQFVVQFE</sequence>
<name>K6VP86_9MICO</name>
<dbReference type="eggNOG" id="COG0574">
    <property type="taxonomic scope" value="Bacteria"/>
</dbReference>
<comment type="caution">
    <text evidence="2">The sequence shown here is derived from an EMBL/GenBank/DDBJ whole genome shotgun (WGS) entry which is preliminary data.</text>
</comment>
<accession>K6VP86</accession>